<dbReference type="EMBL" id="JAUHHV010000012">
    <property type="protein sequence ID" value="KAK1406381.1"/>
    <property type="molecule type" value="Genomic_DNA"/>
</dbReference>
<sequence length="125" mass="14193">MYQYHMRHGGKKDVCLAPEKSKTLATGWGSKQEAKQKPDSIELEITVEVKDDEQLEKFTQSVEATTFEKVEIAQSEEVALMAQSEQPKVDSSSSDSNKPSNHVPLPERVREKLCLVECLEQIEHY</sequence>
<feature type="region of interest" description="Disordered" evidence="1">
    <location>
        <begin position="81"/>
        <end position="106"/>
    </location>
</feature>
<feature type="compositionally biased region" description="Low complexity" evidence="1">
    <location>
        <begin position="83"/>
        <end position="101"/>
    </location>
</feature>
<evidence type="ECO:0000313" key="2">
    <source>
        <dbReference type="EMBL" id="KAK1406381.1"/>
    </source>
</evidence>
<accession>A0AAD8NFS2</accession>
<evidence type="ECO:0000313" key="3">
    <source>
        <dbReference type="Proteomes" id="UP001229421"/>
    </source>
</evidence>
<protein>
    <submittedName>
        <fullName evidence="2">Uncharacterized protein</fullName>
    </submittedName>
</protein>
<proteinExistence type="predicted"/>
<gene>
    <name evidence="2" type="ORF">QVD17_41675</name>
</gene>
<comment type="caution">
    <text evidence="2">The sequence shown here is derived from an EMBL/GenBank/DDBJ whole genome shotgun (WGS) entry which is preliminary data.</text>
</comment>
<evidence type="ECO:0000256" key="1">
    <source>
        <dbReference type="SAM" id="MobiDB-lite"/>
    </source>
</evidence>
<dbReference type="AlphaFoldDB" id="A0AAD8NFS2"/>
<name>A0AAD8NFS2_TARER</name>
<reference evidence="2" key="1">
    <citation type="journal article" date="2023" name="bioRxiv">
        <title>Improved chromosome-level genome assembly for marigold (Tagetes erecta).</title>
        <authorList>
            <person name="Jiang F."/>
            <person name="Yuan L."/>
            <person name="Wang S."/>
            <person name="Wang H."/>
            <person name="Xu D."/>
            <person name="Wang A."/>
            <person name="Fan W."/>
        </authorList>
    </citation>
    <scope>NUCLEOTIDE SEQUENCE</scope>
    <source>
        <strain evidence="2">WSJ</strain>
        <tissue evidence="2">Leaf</tissue>
    </source>
</reference>
<organism evidence="2 3">
    <name type="scientific">Tagetes erecta</name>
    <name type="common">African marigold</name>
    <dbReference type="NCBI Taxonomy" id="13708"/>
    <lineage>
        <taxon>Eukaryota</taxon>
        <taxon>Viridiplantae</taxon>
        <taxon>Streptophyta</taxon>
        <taxon>Embryophyta</taxon>
        <taxon>Tracheophyta</taxon>
        <taxon>Spermatophyta</taxon>
        <taxon>Magnoliopsida</taxon>
        <taxon>eudicotyledons</taxon>
        <taxon>Gunneridae</taxon>
        <taxon>Pentapetalae</taxon>
        <taxon>asterids</taxon>
        <taxon>campanulids</taxon>
        <taxon>Asterales</taxon>
        <taxon>Asteraceae</taxon>
        <taxon>Asteroideae</taxon>
        <taxon>Heliantheae alliance</taxon>
        <taxon>Tageteae</taxon>
        <taxon>Tagetes</taxon>
    </lineage>
</organism>
<dbReference type="Proteomes" id="UP001229421">
    <property type="component" value="Unassembled WGS sequence"/>
</dbReference>
<keyword evidence="3" id="KW-1185">Reference proteome</keyword>